<accession>A0ABS5FUX4</accession>
<sequence length="459" mass="49153">MPKVFLGRGSGGAALGSSSSWSLVAWFAALLIALASIHPARALPSFAIQTGQPCAACHIGAFGPQLTPYGRDFKLHGYVASDGKDHGLPLAFTAQSSFTHTAQPQEGGAAPGFKSNDNFAVDQLSLYYAGAVASNAGAFVELNYDGVAQQAKLNNMDVRYAKEGELFGQDVLWGITANNSPTVQDPWNSTPVWGFPYNSSALAPTPMAATLVDNTLGQRVLGVGAYSVWNNLLYLEADVYKGLDRGMLRATGQVPDDSDQTSSFLPYARVALLKDWEQHHAEVGAYVLSGTVIPGGGQTLGLPVRKTDLALDATYQFISDASKVTSDRLSAHATYIHETATMGDMDAMALGALPSHWLDTMRADVSYSIAATVTPSVQYFRTTGTADGNYWGTPDGSPNSDGMIFEVAYVPWGKPDSPFPNMNVRLAVQYVTYFRFDGTSVGASRNNNLYFSLWTAVKF</sequence>
<organism evidence="1 2">
    <name type="scientific">Bradyrhizobium jicamae</name>
    <dbReference type="NCBI Taxonomy" id="280332"/>
    <lineage>
        <taxon>Bacteria</taxon>
        <taxon>Pseudomonadati</taxon>
        <taxon>Pseudomonadota</taxon>
        <taxon>Alphaproteobacteria</taxon>
        <taxon>Hyphomicrobiales</taxon>
        <taxon>Nitrobacteraceae</taxon>
        <taxon>Bradyrhizobium</taxon>
    </lineage>
</organism>
<protein>
    <recommendedName>
        <fullName evidence="3">Cytochrome C</fullName>
    </recommendedName>
</protein>
<gene>
    <name evidence="1" type="ORF">JQ615_35245</name>
</gene>
<reference evidence="2" key="1">
    <citation type="journal article" date="2021" name="ISME J.">
        <title>Evolutionary origin and ecological implication of a unique nif island in free-living Bradyrhizobium lineages.</title>
        <authorList>
            <person name="Tao J."/>
        </authorList>
    </citation>
    <scope>NUCLEOTIDE SEQUENCE [LARGE SCALE GENOMIC DNA]</scope>
    <source>
        <strain evidence="2">SZCCT0434</strain>
    </source>
</reference>
<dbReference type="EMBL" id="JAFCJH010000058">
    <property type="protein sequence ID" value="MBR0800632.1"/>
    <property type="molecule type" value="Genomic_DNA"/>
</dbReference>
<proteinExistence type="predicted"/>
<comment type="caution">
    <text evidence="1">The sequence shown here is derived from an EMBL/GenBank/DDBJ whole genome shotgun (WGS) entry which is preliminary data.</text>
</comment>
<evidence type="ECO:0000313" key="2">
    <source>
        <dbReference type="Proteomes" id="UP001315278"/>
    </source>
</evidence>
<evidence type="ECO:0008006" key="3">
    <source>
        <dbReference type="Google" id="ProtNLM"/>
    </source>
</evidence>
<keyword evidence="2" id="KW-1185">Reference proteome</keyword>
<dbReference type="RefSeq" id="WP_212494954.1">
    <property type="nucleotide sequence ID" value="NZ_JAFCJH010000058.1"/>
</dbReference>
<dbReference type="Proteomes" id="UP001315278">
    <property type="component" value="Unassembled WGS sequence"/>
</dbReference>
<evidence type="ECO:0000313" key="1">
    <source>
        <dbReference type="EMBL" id="MBR0800632.1"/>
    </source>
</evidence>
<name>A0ABS5FUX4_9BRAD</name>